<dbReference type="OrthoDB" id="1245223at2759"/>
<organism evidence="2 3">
    <name type="scientific">Capsicum baccatum</name>
    <name type="common">Peruvian pepper</name>
    <dbReference type="NCBI Taxonomy" id="33114"/>
    <lineage>
        <taxon>Eukaryota</taxon>
        <taxon>Viridiplantae</taxon>
        <taxon>Streptophyta</taxon>
        <taxon>Embryophyta</taxon>
        <taxon>Tracheophyta</taxon>
        <taxon>Spermatophyta</taxon>
        <taxon>Magnoliopsida</taxon>
        <taxon>eudicotyledons</taxon>
        <taxon>Gunneridae</taxon>
        <taxon>Pentapetalae</taxon>
        <taxon>asterids</taxon>
        <taxon>lamiids</taxon>
        <taxon>Solanales</taxon>
        <taxon>Solanaceae</taxon>
        <taxon>Solanoideae</taxon>
        <taxon>Capsiceae</taxon>
        <taxon>Capsicum</taxon>
    </lineage>
</organism>
<evidence type="ECO:0000313" key="2">
    <source>
        <dbReference type="EMBL" id="PHT35617.1"/>
    </source>
</evidence>
<comment type="caution">
    <text evidence="2">The sequence shown here is derived from an EMBL/GenBank/DDBJ whole genome shotgun (WGS) entry which is preliminary data.</text>
</comment>
<reference evidence="3" key="2">
    <citation type="journal article" date="2017" name="J. Anim. Genet.">
        <title>Multiple reference genome sequences of hot pepper reveal the massive evolution of plant disease resistance genes by retroduplication.</title>
        <authorList>
            <person name="Kim S."/>
            <person name="Park J."/>
            <person name="Yeom S.-I."/>
            <person name="Kim Y.-M."/>
            <person name="Seo E."/>
            <person name="Kim K.-T."/>
            <person name="Kim M.-S."/>
            <person name="Lee J.M."/>
            <person name="Cheong K."/>
            <person name="Shin H.-S."/>
            <person name="Kim S.-B."/>
            <person name="Han K."/>
            <person name="Lee J."/>
            <person name="Park M."/>
            <person name="Lee H.-A."/>
            <person name="Lee H.-Y."/>
            <person name="Lee Y."/>
            <person name="Oh S."/>
            <person name="Lee J.H."/>
            <person name="Choi E."/>
            <person name="Choi E."/>
            <person name="Lee S.E."/>
            <person name="Jeon J."/>
            <person name="Kim H."/>
            <person name="Choi G."/>
            <person name="Song H."/>
            <person name="Lee J."/>
            <person name="Lee S.-C."/>
            <person name="Kwon J.-K."/>
            <person name="Lee H.-Y."/>
            <person name="Koo N."/>
            <person name="Hong Y."/>
            <person name="Kim R.W."/>
            <person name="Kang W.-H."/>
            <person name="Huh J.H."/>
            <person name="Kang B.-C."/>
            <person name="Yang T.-J."/>
            <person name="Lee Y.-H."/>
            <person name="Bennetzen J.L."/>
            <person name="Choi D."/>
        </authorList>
    </citation>
    <scope>NUCLEOTIDE SEQUENCE [LARGE SCALE GENOMIC DNA]</scope>
    <source>
        <strain evidence="3">cv. PBC81</strain>
    </source>
</reference>
<feature type="chain" id="PRO_5013679866" description="Acidic protein" evidence="1">
    <location>
        <begin position="24"/>
        <end position="132"/>
    </location>
</feature>
<dbReference type="EMBL" id="MLFT02000010">
    <property type="protein sequence ID" value="PHT35617.1"/>
    <property type="molecule type" value="Genomic_DNA"/>
</dbReference>
<evidence type="ECO:0008006" key="4">
    <source>
        <dbReference type="Google" id="ProtNLM"/>
    </source>
</evidence>
<name>A0A2G2VRK5_CAPBA</name>
<accession>A0A2G2VRK5</accession>
<proteinExistence type="predicted"/>
<feature type="signal peptide" evidence="1">
    <location>
        <begin position="1"/>
        <end position="23"/>
    </location>
</feature>
<evidence type="ECO:0000313" key="3">
    <source>
        <dbReference type="Proteomes" id="UP000224567"/>
    </source>
</evidence>
<evidence type="ECO:0000256" key="1">
    <source>
        <dbReference type="SAM" id="SignalP"/>
    </source>
</evidence>
<gene>
    <name evidence="2" type="ORF">CQW23_23317</name>
</gene>
<protein>
    <recommendedName>
        <fullName evidence="4">Acidic protein</fullName>
    </recommendedName>
</protein>
<sequence>MALKVVVLLFIAMLVLKEHNAMAGVIDCVKNYTTIENLAKCILDSGIPGTPCTFQCLTNSHVEDIPSCILHCFLPWGTISDETSNPTTTVCKIGCSLGLCSKFLNDNEIFGTCMKSCSENYCIGGNIALEKA</sequence>
<reference evidence="2 3" key="1">
    <citation type="journal article" date="2017" name="Genome Biol.">
        <title>New reference genome sequences of hot pepper reveal the massive evolution of plant disease-resistance genes by retroduplication.</title>
        <authorList>
            <person name="Kim S."/>
            <person name="Park J."/>
            <person name="Yeom S.I."/>
            <person name="Kim Y.M."/>
            <person name="Seo E."/>
            <person name="Kim K.T."/>
            <person name="Kim M.S."/>
            <person name="Lee J.M."/>
            <person name="Cheong K."/>
            <person name="Shin H.S."/>
            <person name="Kim S.B."/>
            <person name="Han K."/>
            <person name="Lee J."/>
            <person name="Park M."/>
            <person name="Lee H.A."/>
            <person name="Lee H.Y."/>
            <person name="Lee Y."/>
            <person name="Oh S."/>
            <person name="Lee J.H."/>
            <person name="Choi E."/>
            <person name="Choi E."/>
            <person name="Lee S.E."/>
            <person name="Jeon J."/>
            <person name="Kim H."/>
            <person name="Choi G."/>
            <person name="Song H."/>
            <person name="Lee J."/>
            <person name="Lee S.C."/>
            <person name="Kwon J.K."/>
            <person name="Lee H.Y."/>
            <person name="Koo N."/>
            <person name="Hong Y."/>
            <person name="Kim R.W."/>
            <person name="Kang W.H."/>
            <person name="Huh J.H."/>
            <person name="Kang B.C."/>
            <person name="Yang T.J."/>
            <person name="Lee Y.H."/>
            <person name="Bennetzen J.L."/>
            <person name="Choi D."/>
        </authorList>
    </citation>
    <scope>NUCLEOTIDE SEQUENCE [LARGE SCALE GENOMIC DNA]</scope>
    <source>
        <strain evidence="3">cv. PBC81</strain>
    </source>
</reference>
<keyword evidence="1" id="KW-0732">Signal</keyword>
<dbReference type="Proteomes" id="UP000224567">
    <property type="component" value="Unassembled WGS sequence"/>
</dbReference>
<keyword evidence="3" id="KW-1185">Reference proteome</keyword>
<dbReference type="AlphaFoldDB" id="A0A2G2VRK5"/>